<evidence type="ECO:0000313" key="12">
    <source>
        <dbReference type="EMBL" id="AUW95894.1"/>
    </source>
</evidence>
<evidence type="ECO:0000256" key="6">
    <source>
        <dbReference type="ARBA" id="ARBA00022927"/>
    </source>
</evidence>
<dbReference type="Pfam" id="PF12911">
    <property type="entry name" value="OppC_N"/>
    <property type="match status" value="1"/>
</dbReference>
<accession>A0A2L0D2H6</accession>
<protein>
    <submittedName>
        <fullName evidence="12">ABC transporter permease</fullName>
    </submittedName>
</protein>
<evidence type="ECO:0000256" key="4">
    <source>
        <dbReference type="ARBA" id="ARBA00022692"/>
    </source>
</evidence>
<comment type="similarity">
    <text evidence="9">Belongs to the binding-protein-dependent transport system permease family. OppBC subfamily.</text>
</comment>
<feature type="domain" description="ABC transmembrane type-1" evidence="11">
    <location>
        <begin position="140"/>
        <end position="329"/>
    </location>
</feature>
<dbReference type="GeneID" id="98392583"/>
<dbReference type="SUPFAM" id="SSF161098">
    <property type="entry name" value="MetI-like"/>
    <property type="match status" value="1"/>
</dbReference>
<feature type="transmembrane region" description="Helical" evidence="10">
    <location>
        <begin position="42"/>
        <end position="64"/>
    </location>
</feature>
<feature type="transmembrane region" description="Helical" evidence="10">
    <location>
        <begin position="189"/>
        <end position="215"/>
    </location>
</feature>
<keyword evidence="8 10" id="KW-0472">Membrane</keyword>
<evidence type="ECO:0000256" key="9">
    <source>
        <dbReference type="ARBA" id="ARBA00024202"/>
    </source>
</evidence>
<comment type="subcellular location">
    <subcellularLocation>
        <location evidence="1 10">Cell membrane</location>
        <topology evidence="1 10">Multi-pass membrane protein</topology>
    </subcellularLocation>
</comment>
<evidence type="ECO:0000259" key="11">
    <source>
        <dbReference type="PROSITE" id="PS50928"/>
    </source>
</evidence>
<evidence type="ECO:0000256" key="2">
    <source>
        <dbReference type="ARBA" id="ARBA00022448"/>
    </source>
</evidence>
<feature type="transmembrane region" description="Helical" evidence="10">
    <location>
        <begin position="144"/>
        <end position="169"/>
    </location>
</feature>
<dbReference type="Gene3D" id="1.10.3720.10">
    <property type="entry name" value="MetI-like"/>
    <property type="match status" value="1"/>
</dbReference>
<dbReference type="PANTHER" id="PTHR43386">
    <property type="entry name" value="OLIGOPEPTIDE TRANSPORT SYSTEM PERMEASE PROTEIN APPC"/>
    <property type="match status" value="1"/>
</dbReference>
<keyword evidence="3" id="KW-1003">Cell membrane</keyword>
<evidence type="ECO:0000256" key="7">
    <source>
        <dbReference type="ARBA" id="ARBA00022989"/>
    </source>
</evidence>
<dbReference type="AlphaFoldDB" id="A0A2L0D2H6"/>
<reference evidence="12 13" key="2">
    <citation type="submission" date="2018-02" db="EMBL/GenBank/DDBJ databases">
        <title>Whole genome sequencing analysis of Streptococcus pluranimalium isolated from cattle infected mastitis in China.</title>
        <authorList>
            <person name="Zhang J.-R."/>
            <person name="Hu G.-Z."/>
        </authorList>
    </citation>
    <scope>NUCLEOTIDE SEQUENCE [LARGE SCALE GENOMIC DNA]</scope>
    <source>
        <strain evidence="12 13">TH11417</strain>
    </source>
</reference>
<dbReference type="KEGG" id="splr:C0J00_01485"/>
<dbReference type="Proteomes" id="UP000238956">
    <property type="component" value="Chromosome"/>
</dbReference>
<evidence type="ECO:0000256" key="10">
    <source>
        <dbReference type="RuleBase" id="RU363032"/>
    </source>
</evidence>
<dbReference type="CDD" id="cd06261">
    <property type="entry name" value="TM_PBP2"/>
    <property type="match status" value="1"/>
</dbReference>
<dbReference type="InterPro" id="IPR035906">
    <property type="entry name" value="MetI-like_sf"/>
</dbReference>
<reference evidence="12 13" key="1">
    <citation type="submission" date="2017-12" db="EMBL/GenBank/DDBJ databases">
        <authorList>
            <person name="Hurst M.R.H."/>
        </authorList>
    </citation>
    <scope>NUCLEOTIDE SEQUENCE [LARGE SCALE GENOMIC DNA]</scope>
    <source>
        <strain evidence="12 13">TH11417</strain>
    </source>
</reference>
<dbReference type="OrthoDB" id="9797472at2"/>
<dbReference type="EMBL" id="CP025536">
    <property type="protein sequence ID" value="AUW95894.1"/>
    <property type="molecule type" value="Genomic_DNA"/>
</dbReference>
<dbReference type="InterPro" id="IPR025966">
    <property type="entry name" value="OppC_N"/>
</dbReference>
<evidence type="ECO:0000256" key="8">
    <source>
        <dbReference type="ARBA" id="ARBA00023136"/>
    </source>
</evidence>
<dbReference type="GO" id="GO:0015031">
    <property type="term" value="P:protein transport"/>
    <property type="evidence" value="ECO:0007669"/>
    <property type="project" value="UniProtKB-KW"/>
</dbReference>
<evidence type="ECO:0000256" key="5">
    <source>
        <dbReference type="ARBA" id="ARBA00022856"/>
    </source>
</evidence>
<keyword evidence="2 10" id="KW-0813">Transport</keyword>
<evidence type="ECO:0000256" key="3">
    <source>
        <dbReference type="ARBA" id="ARBA00022475"/>
    </source>
</evidence>
<sequence length="343" mass="37387">MADNYQTFKLVGAGSSSTQEKIEKPALSFFQDAWRRLKQNKLAVVSMWFLIILMIFSLASTLFVKQKDANFFNSKEVTIYRNLPPKINSNLPFWNGEIVYSGNTEANDAYADQGVPENKKFALGTDTLGRSLGKRIIVGIRISLLVALAATAIDLIIGVTYGLISGYVGGKVDTVMQRIIEVVSSIPNLVIVTMLGLLLGNGILSIIISIGLVGWTSMARQVRNLTLSYREREFVLAARSLGESGGKIAFKHIFPNISGIIIVQIMMTVPSAIMYEAVLSAINLGVKPPTASLGSLISDAQENLQYYPYQVLLPALALVIISLAFIMLGDGLRDAFDPKSSND</sequence>
<feature type="transmembrane region" description="Helical" evidence="10">
    <location>
        <begin position="306"/>
        <end position="329"/>
    </location>
</feature>
<dbReference type="RefSeq" id="WP_104967235.1">
    <property type="nucleotide sequence ID" value="NZ_CP025536.1"/>
</dbReference>
<organism evidence="12 13">
    <name type="scientific">Streptococcus pluranimalium</name>
    <dbReference type="NCBI Taxonomy" id="82348"/>
    <lineage>
        <taxon>Bacteria</taxon>
        <taxon>Bacillati</taxon>
        <taxon>Bacillota</taxon>
        <taxon>Bacilli</taxon>
        <taxon>Lactobacillales</taxon>
        <taxon>Streptococcaceae</taxon>
        <taxon>Streptococcus</taxon>
    </lineage>
</organism>
<dbReference type="PANTHER" id="PTHR43386:SF24">
    <property type="entry name" value="OLIGOPEPTIDE TRANSPORT SYSTEM PERMEASE PROTEIN AMID"/>
    <property type="match status" value="1"/>
</dbReference>
<dbReference type="Pfam" id="PF00528">
    <property type="entry name" value="BPD_transp_1"/>
    <property type="match status" value="1"/>
</dbReference>
<keyword evidence="5" id="KW-0571">Peptide transport</keyword>
<dbReference type="InterPro" id="IPR000515">
    <property type="entry name" value="MetI-like"/>
</dbReference>
<feature type="transmembrane region" description="Helical" evidence="10">
    <location>
        <begin position="260"/>
        <end position="286"/>
    </location>
</feature>
<keyword evidence="13" id="KW-1185">Reference proteome</keyword>
<evidence type="ECO:0000313" key="13">
    <source>
        <dbReference type="Proteomes" id="UP000238956"/>
    </source>
</evidence>
<gene>
    <name evidence="12" type="ORF">C0J00_01485</name>
</gene>
<keyword evidence="4 10" id="KW-0812">Transmembrane</keyword>
<dbReference type="GO" id="GO:0055085">
    <property type="term" value="P:transmembrane transport"/>
    <property type="evidence" value="ECO:0007669"/>
    <property type="project" value="InterPro"/>
</dbReference>
<keyword evidence="6" id="KW-0653">Protein transport</keyword>
<name>A0A2L0D2H6_9STRE</name>
<dbReference type="GO" id="GO:0015833">
    <property type="term" value="P:peptide transport"/>
    <property type="evidence" value="ECO:0007669"/>
    <property type="project" value="UniProtKB-KW"/>
</dbReference>
<dbReference type="PROSITE" id="PS50928">
    <property type="entry name" value="ABC_TM1"/>
    <property type="match status" value="1"/>
</dbReference>
<proteinExistence type="inferred from homology"/>
<dbReference type="InterPro" id="IPR050366">
    <property type="entry name" value="BP-dependent_transpt_permease"/>
</dbReference>
<evidence type="ECO:0000256" key="1">
    <source>
        <dbReference type="ARBA" id="ARBA00004651"/>
    </source>
</evidence>
<keyword evidence="7 10" id="KW-1133">Transmembrane helix</keyword>
<dbReference type="GO" id="GO:0005886">
    <property type="term" value="C:plasma membrane"/>
    <property type="evidence" value="ECO:0007669"/>
    <property type="project" value="UniProtKB-SubCell"/>
</dbReference>